<dbReference type="InterPro" id="IPR036514">
    <property type="entry name" value="SGNH_hydro_sf"/>
</dbReference>
<evidence type="ECO:0000313" key="6">
    <source>
        <dbReference type="Proteomes" id="UP000636709"/>
    </source>
</evidence>
<keyword evidence="2" id="KW-0732">Signal</keyword>
<evidence type="ECO:0000256" key="1">
    <source>
        <dbReference type="ARBA" id="ARBA00008668"/>
    </source>
</evidence>
<organism evidence="5 6">
    <name type="scientific">Digitaria exilis</name>
    <dbReference type="NCBI Taxonomy" id="1010633"/>
    <lineage>
        <taxon>Eukaryota</taxon>
        <taxon>Viridiplantae</taxon>
        <taxon>Streptophyta</taxon>
        <taxon>Embryophyta</taxon>
        <taxon>Tracheophyta</taxon>
        <taxon>Spermatophyta</taxon>
        <taxon>Magnoliopsida</taxon>
        <taxon>Liliopsida</taxon>
        <taxon>Poales</taxon>
        <taxon>Poaceae</taxon>
        <taxon>PACMAD clade</taxon>
        <taxon>Panicoideae</taxon>
        <taxon>Panicodae</taxon>
        <taxon>Paniceae</taxon>
        <taxon>Anthephorinae</taxon>
        <taxon>Digitaria</taxon>
    </lineage>
</organism>
<evidence type="ECO:0000313" key="5">
    <source>
        <dbReference type="EMBL" id="KAF8733536.1"/>
    </source>
</evidence>
<accession>A0A835FB49</accession>
<gene>
    <name evidence="5" type="ORF">HU200_014837</name>
</gene>
<dbReference type="AlphaFoldDB" id="A0A835FB49"/>
<keyword evidence="4" id="KW-0325">Glycoprotein</keyword>
<dbReference type="CDD" id="cd01837">
    <property type="entry name" value="SGNH_plant_lipase_like"/>
    <property type="match status" value="1"/>
</dbReference>
<dbReference type="OrthoDB" id="1600564at2759"/>
<comment type="caution">
    <text evidence="5">The sequence shown here is derived from an EMBL/GenBank/DDBJ whole genome shotgun (WGS) entry which is preliminary data.</text>
</comment>
<keyword evidence="3" id="KW-0378">Hydrolase</keyword>
<protein>
    <recommendedName>
        <fullName evidence="7">GDSL esterase/lipase</fullName>
    </recommendedName>
</protein>
<dbReference type="GO" id="GO:0016788">
    <property type="term" value="F:hydrolase activity, acting on ester bonds"/>
    <property type="evidence" value="ECO:0007669"/>
    <property type="project" value="InterPro"/>
</dbReference>
<dbReference type="SUPFAM" id="SSF52266">
    <property type="entry name" value="SGNH hydrolase"/>
    <property type="match status" value="1"/>
</dbReference>
<dbReference type="PANTHER" id="PTHR22835">
    <property type="entry name" value="ZINC FINGER FYVE DOMAIN CONTAINING PROTEIN"/>
    <property type="match status" value="1"/>
</dbReference>
<keyword evidence="6" id="KW-1185">Reference proteome</keyword>
<proteinExistence type="inferred from homology"/>
<dbReference type="InterPro" id="IPR035669">
    <property type="entry name" value="SGNH_plant_lipase-like"/>
</dbReference>
<sequence length="425" mass="46600">MEPIVVADVPRILSYILIILRRRFSVRWARKRIADSDGGHDKREACAMDGSSTRAAVSLLLLLLLLSPPPSSPSIRRYHYDSIFSFGDSYTDTGNNPVAFAWYSVLNPVTRPPYGTTFFGRPTGRLTVDFLGACGLGLPLVPPFLAHDGSFRHGANFAVAIDAGFFHDGEPPGSGKFPLNTSLGVQMQWFESLLPSLCATTQDCKEFLGRSVFFIGELGFNDYSFSLFRGKSVQQLISLVPDIINTISIAIEVLIRHGATSLLVSGMVPAGCEPPVLVFCDGADPASYSPRTGYCVKEMNELSIHHNSMLQESLAKIRADHPDVDITYADFFSPIMAMIESPAKFVLWSTIVCIEFVIRAWFDEDDALTVPLQHSEITCGDPGCTTWKDPSARLFWDGAHLTEAANRYVADGWLTSLSSPATATN</sequence>
<dbReference type="Proteomes" id="UP000636709">
    <property type="component" value="Unassembled WGS sequence"/>
</dbReference>
<evidence type="ECO:0000256" key="4">
    <source>
        <dbReference type="ARBA" id="ARBA00023180"/>
    </source>
</evidence>
<reference evidence="5" key="1">
    <citation type="submission" date="2020-07" db="EMBL/GenBank/DDBJ databases">
        <title>Genome sequence and genetic diversity analysis of an under-domesticated orphan crop, white fonio (Digitaria exilis).</title>
        <authorList>
            <person name="Bennetzen J.L."/>
            <person name="Chen S."/>
            <person name="Ma X."/>
            <person name="Wang X."/>
            <person name="Yssel A.E.J."/>
            <person name="Chaluvadi S.R."/>
            <person name="Johnson M."/>
            <person name="Gangashetty P."/>
            <person name="Hamidou F."/>
            <person name="Sanogo M.D."/>
            <person name="Zwaenepoel A."/>
            <person name="Wallace J."/>
            <person name="Van De Peer Y."/>
            <person name="Van Deynze A."/>
        </authorList>
    </citation>
    <scope>NUCLEOTIDE SEQUENCE</scope>
    <source>
        <tissue evidence="5">Leaves</tissue>
    </source>
</reference>
<dbReference type="InterPro" id="IPR001087">
    <property type="entry name" value="GDSL"/>
</dbReference>
<evidence type="ECO:0000256" key="3">
    <source>
        <dbReference type="ARBA" id="ARBA00022801"/>
    </source>
</evidence>
<dbReference type="Gene3D" id="3.40.50.1110">
    <property type="entry name" value="SGNH hydrolase"/>
    <property type="match status" value="1"/>
</dbReference>
<evidence type="ECO:0000256" key="2">
    <source>
        <dbReference type="ARBA" id="ARBA00022729"/>
    </source>
</evidence>
<dbReference type="EMBL" id="JACEFO010001600">
    <property type="protein sequence ID" value="KAF8733536.1"/>
    <property type="molecule type" value="Genomic_DNA"/>
</dbReference>
<dbReference type="PANTHER" id="PTHR22835:SF565">
    <property type="entry name" value="GDSL ESTERASE_LIPASE"/>
    <property type="match status" value="1"/>
</dbReference>
<comment type="similarity">
    <text evidence="1">Belongs to the 'GDSL' lipolytic enzyme family.</text>
</comment>
<dbReference type="Pfam" id="PF00657">
    <property type="entry name" value="Lipase_GDSL"/>
    <property type="match status" value="1"/>
</dbReference>
<name>A0A835FB49_9POAL</name>
<evidence type="ECO:0008006" key="7">
    <source>
        <dbReference type="Google" id="ProtNLM"/>
    </source>
</evidence>